<dbReference type="InterPro" id="IPR006935">
    <property type="entry name" value="Helicase/UvrB_N"/>
</dbReference>
<dbReference type="Pfam" id="PF04851">
    <property type="entry name" value="ResIII"/>
    <property type="match status" value="1"/>
</dbReference>
<dbReference type="PROSITE" id="PS00892">
    <property type="entry name" value="HIT_1"/>
    <property type="match status" value="1"/>
</dbReference>
<dbReference type="InterPro" id="IPR025202">
    <property type="entry name" value="PLD-like_dom"/>
</dbReference>
<protein>
    <submittedName>
        <fullName evidence="7">Uncharacterized protein</fullName>
    </submittedName>
</protein>
<evidence type="ECO:0000259" key="4">
    <source>
        <dbReference type="PROSITE" id="PS51084"/>
    </source>
</evidence>
<dbReference type="Pfam" id="PF00271">
    <property type="entry name" value="Helicase_C"/>
    <property type="match status" value="1"/>
</dbReference>
<dbReference type="InterPro" id="IPR036265">
    <property type="entry name" value="HIT-like_sf"/>
</dbReference>
<dbReference type="InterPro" id="IPR001310">
    <property type="entry name" value="Histidine_triad_HIT"/>
</dbReference>
<dbReference type="PANTHER" id="PTHR47962:SF4">
    <property type="entry name" value="HELICASE"/>
    <property type="match status" value="1"/>
</dbReference>
<dbReference type="InterPro" id="IPR021835">
    <property type="entry name" value="DUF3427"/>
</dbReference>
<organism evidence="7 8">
    <name type="scientific">Roseisolibacter agri</name>
    <dbReference type="NCBI Taxonomy" id="2014610"/>
    <lineage>
        <taxon>Bacteria</taxon>
        <taxon>Pseudomonadati</taxon>
        <taxon>Gemmatimonadota</taxon>
        <taxon>Gemmatimonadia</taxon>
        <taxon>Gemmatimonadales</taxon>
        <taxon>Gemmatimonadaceae</taxon>
        <taxon>Roseisolibacter</taxon>
    </lineage>
</organism>
<feature type="domain" description="Helicase C-terminal" evidence="6">
    <location>
        <begin position="555"/>
        <end position="710"/>
    </location>
</feature>
<dbReference type="InterPro" id="IPR011146">
    <property type="entry name" value="HIT-like"/>
</dbReference>
<dbReference type="InterPro" id="IPR001650">
    <property type="entry name" value="Helicase_C-like"/>
</dbReference>
<comment type="caution">
    <text evidence="7">The sequence shown here is derived from an EMBL/GenBank/DDBJ whole genome shotgun (WGS) entry which is preliminary data.</text>
</comment>
<feature type="domain" description="Helicase ATP-binding" evidence="5">
    <location>
        <begin position="354"/>
        <end position="504"/>
    </location>
</feature>
<evidence type="ECO:0000256" key="3">
    <source>
        <dbReference type="PROSITE-ProRule" id="PRU00464"/>
    </source>
</evidence>
<sequence length="1194" mass="132145">MTSGCNDSEACPFCKIPDHECLHVDALVRAFRDRYPVTPGHTLVVPRRHVVGWFDATEAERSAMLAAVDQVRAVVERECTPDGWNLGVNVGAAGGQTVPHLHLHVIPRYDGDVPDPRGGVRHVIPGRGNYLTGPLTDRAPHAEPLVRGSGRVQGGNDDPLLPHLLAHLSTAREVDVAVAFTLASGVREIEEHLRDVLARGGRVRLLTGDYLAVTEPDALLRLLDLGDGLELRVFESGGTSFHLKTYVCVDASGHGTAFVGSSNLSRTALRTGVEWNWRVVTSRDATGFETVRSAFDQLFADPRSVAIDAEWIAQYRRRRGEGRTAVDTVVPFEQPMAAAQPHPVQDEALRVLAHTRDAGNSAGLVVLATGLGKTWLSAFDSVQAGARRVLFVAHRDEILDQALRTFRAIRPDAVLGKYTGQERTTDADVLFASVQTLSRRAHLDRFAPDAFDYMVVDEFHHASAATYRRLLEHFTPNFLLGLTATPERTDGADLLALCGENLVYRCDLVEGIRRGLLSPFDYYGVPDEVDYTNIPWRNGRFDENELTNRLTIASRADNALDQLRRRGGLRTLAFCVSQRHADYMRHHFAAAGLRVAAVHSGPTSAPRADSLAQLQAGELDVLFAVDMFNEGVDLPDVDTVLMLRPTESPVLWLQQFGRGLRRREGKRLKVVDYIGNHRSFLIKPRTLFQIEAAGEAELAAALQMADDEIARRFLPPGCSVTYELEAKALLRELAERHMGAADRLDAYYRDFRERIGTRPSASEAFHDGFDPKGARAGYGSWFQFVRRMGDFDAPHDAAEVELRELLQALEVTPMTRSFKMLVLLAVIAEGGFPGRVSVDRLAARVRTIARRSAALRSELGDASDDDAQLIDLLEQNPIAAWTEGQGTGGRRYFAYEGRQFSTTIPVANRLRDAANDLVSELAEWRLAQYLARRTDQRADRIACKVSHAGGRPILFLPPRERTPGIPQGWVDVEVDGVTHQAKFAKVAVNVLHAPGEELNVLPDVLRSWYGEHAGQPGTSQMAVFERARDGYRLSPVKADEPVLTGPRLWTAYPRAKAAEALGVDLKGFEAQSGVVDRPGMLLLFVTLDKSGKPEAHRYEDAFLSPTEFRWQSQNRNSRASRIGRMIAQQGTPPETVHLFVRARAKGQGGKTEPFIYCGPLTFERWDGDNPITVWWRLAAPLPAERRSALRVPNA</sequence>
<proteinExistence type="predicted"/>
<evidence type="ECO:0000256" key="2">
    <source>
        <dbReference type="PIRSR" id="PIRSR601310-3"/>
    </source>
</evidence>
<dbReference type="InterPro" id="IPR027417">
    <property type="entry name" value="P-loop_NTPase"/>
</dbReference>
<evidence type="ECO:0000259" key="6">
    <source>
        <dbReference type="PROSITE" id="PS51194"/>
    </source>
</evidence>
<dbReference type="SMART" id="SM00487">
    <property type="entry name" value="DEXDc"/>
    <property type="match status" value="1"/>
</dbReference>
<dbReference type="PRINTS" id="PR00332">
    <property type="entry name" value="HISTRIAD"/>
</dbReference>
<dbReference type="SUPFAM" id="SSF52540">
    <property type="entry name" value="P-loop containing nucleoside triphosphate hydrolases"/>
    <property type="match status" value="1"/>
</dbReference>
<dbReference type="CDD" id="cd18799">
    <property type="entry name" value="SF2_C_EcoAI-like"/>
    <property type="match status" value="1"/>
</dbReference>
<dbReference type="SUPFAM" id="SSF56024">
    <property type="entry name" value="Phospholipase D/nuclease"/>
    <property type="match status" value="1"/>
</dbReference>
<dbReference type="PROSITE" id="PS51192">
    <property type="entry name" value="HELICASE_ATP_BIND_1"/>
    <property type="match status" value="1"/>
</dbReference>
<feature type="active site" description="Tele-AMP-histidine intermediate" evidence="1">
    <location>
        <position position="102"/>
    </location>
</feature>
<dbReference type="GO" id="GO:0005524">
    <property type="term" value="F:ATP binding"/>
    <property type="evidence" value="ECO:0007669"/>
    <property type="project" value="InterPro"/>
</dbReference>
<dbReference type="Proteomes" id="UP001161325">
    <property type="component" value="Unassembled WGS sequence"/>
</dbReference>
<dbReference type="SMART" id="SM00490">
    <property type="entry name" value="HELICc"/>
    <property type="match status" value="1"/>
</dbReference>
<dbReference type="SUPFAM" id="SSF54197">
    <property type="entry name" value="HIT-like"/>
    <property type="match status" value="1"/>
</dbReference>
<dbReference type="Gene3D" id="3.30.870.10">
    <property type="entry name" value="Endonuclease Chain A"/>
    <property type="match status" value="1"/>
</dbReference>
<dbReference type="GO" id="GO:0016887">
    <property type="term" value="F:ATP hydrolysis activity"/>
    <property type="evidence" value="ECO:0007669"/>
    <property type="project" value="TreeGrafter"/>
</dbReference>
<accession>A0AA37Q1R7</accession>
<dbReference type="CDD" id="cd18032">
    <property type="entry name" value="DEXHc_RE_I_III_res"/>
    <property type="match status" value="1"/>
</dbReference>
<dbReference type="InterPro" id="IPR052511">
    <property type="entry name" value="ATP-dep_Helicase"/>
</dbReference>
<evidence type="ECO:0000313" key="8">
    <source>
        <dbReference type="Proteomes" id="UP001161325"/>
    </source>
</evidence>
<feature type="domain" description="HIT" evidence="4">
    <location>
        <begin position="9"/>
        <end position="115"/>
    </location>
</feature>
<dbReference type="PROSITE" id="PS51194">
    <property type="entry name" value="HELICASE_CTER"/>
    <property type="match status" value="1"/>
</dbReference>
<dbReference type="RefSeq" id="WP_284349219.1">
    <property type="nucleotide sequence ID" value="NZ_BRXS01000002.1"/>
</dbReference>
<dbReference type="Pfam" id="PF13091">
    <property type="entry name" value="PLDc_2"/>
    <property type="match status" value="1"/>
</dbReference>
<feature type="short sequence motif" description="Histidine triad motif" evidence="2 3">
    <location>
        <begin position="100"/>
        <end position="104"/>
    </location>
</feature>
<name>A0AA37Q1R7_9BACT</name>
<dbReference type="AlphaFoldDB" id="A0AA37Q1R7"/>
<dbReference type="EMBL" id="BRXS01000002">
    <property type="protein sequence ID" value="GLC24774.1"/>
    <property type="molecule type" value="Genomic_DNA"/>
</dbReference>
<dbReference type="Pfam" id="PF11907">
    <property type="entry name" value="DUF3427"/>
    <property type="match status" value="1"/>
</dbReference>
<dbReference type="Gene3D" id="3.30.428.10">
    <property type="entry name" value="HIT-like"/>
    <property type="match status" value="1"/>
</dbReference>
<gene>
    <name evidence="7" type="ORF">rosag_12870</name>
</gene>
<reference evidence="7" key="1">
    <citation type="submission" date="2022-08" db="EMBL/GenBank/DDBJ databases">
        <title>Draft genome sequencing of Roseisolibacter agri AW1220.</title>
        <authorList>
            <person name="Tobiishi Y."/>
            <person name="Tonouchi A."/>
        </authorList>
    </citation>
    <scope>NUCLEOTIDE SEQUENCE</scope>
    <source>
        <strain evidence="7">AW1220</strain>
    </source>
</reference>
<dbReference type="InterPro" id="IPR014001">
    <property type="entry name" value="Helicase_ATP-bd"/>
</dbReference>
<dbReference type="GO" id="GO:0003677">
    <property type="term" value="F:DNA binding"/>
    <property type="evidence" value="ECO:0007669"/>
    <property type="project" value="InterPro"/>
</dbReference>
<keyword evidence="8" id="KW-1185">Reference proteome</keyword>
<dbReference type="PROSITE" id="PS51084">
    <property type="entry name" value="HIT_2"/>
    <property type="match status" value="1"/>
</dbReference>
<dbReference type="Gene3D" id="3.40.50.300">
    <property type="entry name" value="P-loop containing nucleotide triphosphate hydrolases"/>
    <property type="match status" value="2"/>
</dbReference>
<evidence type="ECO:0000313" key="7">
    <source>
        <dbReference type="EMBL" id="GLC24774.1"/>
    </source>
</evidence>
<dbReference type="PANTHER" id="PTHR47962">
    <property type="entry name" value="ATP-DEPENDENT HELICASE LHR-RELATED-RELATED"/>
    <property type="match status" value="1"/>
</dbReference>
<dbReference type="Pfam" id="PF01230">
    <property type="entry name" value="HIT"/>
    <property type="match status" value="1"/>
</dbReference>
<dbReference type="InterPro" id="IPR019808">
    <property type="entry name" value="Histidine_triad_CS"/>
</dbReference>
<evidence type="ECO:0000256" key="1">
    <source>
        <dbReference type="PIRSR" id="PIRSR601310-1"/>
    </source>
</evidence>
<evidence type="ECO:0000259" key="5">
    <source>
        <dbReference type="PROSITE" id="PS51192"/>
    </source>
</evidence>